<proteinExistence type="predicted"/>
<accession>A0A3N6PCY6</accession>
<keyword evidence="1" id="KW-0175">Coiled coil</keyword>
<feature type="coiled-coil region" evidence="1">
    <location>
        <begin position="151"/>
        <end position="208"/>
    </location>
</feature>
<keyword evidence="2" id="KW-1133">Transmembrane helix</keyword>
<protein>
    <submittedName>
        <fullName evidence="3">Uncharacterized protein</fullName>
    </submittedName>
</protein>
<keyword evidence="2" id="KW-0472">Membrane</keyword>
<evidence type="ECO:0000313" key="3">
    <source>
        <dbReference type="EMBL" id="RQH22527.1"/>
    </source>
</evidence>
<comment type="caution">
    <text evidence="3">The sequence shown here is derived from an EMBL/GenBank/DDBJ whole genome shotgun (WGS) entry which is preliminary data.</text>
</comment>
<dbReference type="AlphaFoldDB" id="A0A3N6PCY6"/>
<keyword evidence="2" id="KW-0812">Transmembrane</keyword>
<evidence type="ECO:0000256" key="2">
    <source>
        <dbReference type="SAM" id="Phobius"/>
    </source>
</evidence>
<dbReference type="EMBL" id="RCBY01000359">
    <property type="protein sequence ID" value="RQH22527.1"/>
    <property type="molecule type" value="Genomic_DNA"/>
</dbReference>
<feature type="transmembrane region" description="Helical" evidence="2">
    <location>
        <begin position="85"/>
        <end position="107"/>
    </location>
</feature>
<keyword evidence="4" id="KW-1185">Reference proteome</keyword>
<evidence type="ECO:0000256" key="1">
    <source>
        <dbReference type="SAM" id="Coils"/>
    </source>
</evidence>
<dbReference type="Proteomes" id="UP000269154">
    <property type="component" value="Unassembled WGS sequence"/>
</dbReference>
<reference evidence="3 4" key="1">
    <citation type="journal article" date="2018" name="ACS Chem. Biol.">
        <title>Ketoreductase domain dysfunction expands chemodiversity: malyngamide biosynthesis in the cyanobacterium Okeania hirsuta.</title>
        <authorList>
            <person name="Moss N.A."/>
            <person name="Leao T."/>
            <person name="Rankin M."/>
            <person name="McCullough T.M."/>
            <person name="Qu P."/>
            <person name="Korobeynikov A."/>
            <person name="Smith J.L."/>
            <person name="Gerwick L."/>
            <person name="Gerwick W.H."/>
        </authorList>
    </citation>
    <scope>NUCLEOTIDE SEQUENCE [LARGE SCALE GENOMIC DNA]</scope>
    <source>
        <strain evidence="3 4">PAB10Feb10-1</strain>
    </source>
</reference>
<organism evidence="3 4">
    <name type="scientific">Okeania hirsuta</name>
    <dbReference type="NCBI Taxonomy" id="1458930"/>
    <lineage>
        <taxon>Bacteria</taxon>
        <taxon>Bacillati</taxon>
        <taxon>Cyanobacteriota</taxon>
        <taxon>Cyanophyceae</taxon>
        <taxon>Oscillatoriophycideae</taxon>
        <taxon>Oscillatoriales</taxon>
        <taxon>Microcoleaceae</taxon>
        <taxon>Okeania</taxon>
    </lineage>
</organism>
<feature type="transmembrane region" description="Helical" evidence="2">
    <location>
        <begin position="119"/>
        <end position="140"/>
    </location>
</feature>
<evidence type="ECO:0000313" key="4">
    <source>
        <dbReference type="Proteomes" id="UP000269154"/>
    </source>
</evidence>
<sequence length="331" mass="38219">MKSIYLLISTFLMVASDCPPIIIQKDNFRNKHHYNQVEIINYQNQQSTLPISFPGQKKTYLIAQTQENNPPEDRKQKEQPEYQKVMVIALFASFLFLFVISGLIALGGITEKIKVKDKFLGPLFIAVLIEGLCPAVLAFGRPEIIFPDHIIQDLKNEIKNLTEKNNDLADVKKCQDQTSELEAKDRKIQELNKTIDSKKKKIITLEAQLADCVKIDKSFFGKIAKIDDYARSLLPDRTFDPMYTYEIPSIQTKEIETRKEYCKTIQELLKVIGQLEKNRSPNNNCRETTRQLAQYQSQKGVKEPFDELYDPNKTTTYLIIDYLEIKGLIDK</sequence>
<name>A0A3N6PCY6_9CYAN</name>
<gene>
    <name evidence="3" type="ORF">D5R40_30795</name>
</gene>